<dbReference type="EMBL" id="MPDP01000278">
    <property type="protein sequence ID" value="KAK1458476.1"/>
    <property type="molecule type" value="Genomic_DNA"/>
</dbReference>
<feature type="compositionally biased region" description="Low complexity" evidence="1">
    <location>
        <begin position="242"/>
        <end position="258"/>
    </location>
</feature>
<feature type="region of interest" description="Disordered" evidence="1">
    <location>
        <begin position="55"/>
        <end position="104"/>
    </location>
</feature>
<feature type="compositionally biased region" description="Basic and acidic residues" evidence="1">
    <location>
        <begin position="228"/>
        <end position="241"/>
    </location>
</feature>
<gene>
    <name evidence="2" type="ORF">CCUS01_09342</name>
</gene>
<protein>
    <submittedName>
        <fullName evidence="2">Histone acetyltransferase subunit 3</fullName>
    </submittedName>
</protein>
<sequence>MAIDQYFTGLRKGGGAISSAIQSTLDIKGPTFTSTYQIHLNPRRGRRARSNLIKSHTKPTSAHHRLPAMPPAASQKGTGKKAGPGAMRQRSRNTTPSSVVPSASLPPIEAVDTEYLELRVEQFRNLNYDDLVDQGASNAVMPDSKSLDGMIARLQRLQETIDRRSNFCDRGMRILASTRKQYVDVDEPAEPAAKAEGDGKKTGKTNKKKRKAADTLAPPQEGGVERSSPLRESTKPRKLSRDSASSSLSPVAPATPSAMEVDEKKKKKKEEAEEEEEEEESSEDEGAPPKKAQKAGLCLFGMGKVGGKLRRKMSPGRCGLRDSRVIIVAVTIPAFSLPHFCWTMVPVETGTKSAMRKYLFLILD</sequence>
<organism evidence="2 3">
    <name type="scientific">Colletotrichum cuscutae</name>
    <dbReference type="NCBI Taxonomy" id="1209917"/>
    <lineage>
        <taxon>Eukaryota</taxon>
        <taxon>Fungi</taxon>
        <taxon>Dikarya</taxon>
        <taxon>Ascomycota</taxon>
        <taxon>Pezizomycotina</taxon>
        <taxon>Sordariomycetes</taxon>
        <taxon>Hypocreomycetidae</taxon>
        <taxon>Glomerellales</taxon>
        <taxon>Glomerellaceae</taxon>
        <taxon>Colletotrichum</taxon>
        <taxon>Colletotrichum acutatum species complex</taxon>
    </lineage>
</organism>
<dbReference type="Proteomes" id="UP001239213">
    <property type="component" value="Unassembled WGS sequence"/>
</dbReference>
<keyword evidence="3" id="KW-1185">Reference proteome</keyword>
<evidence type="ECO:0000313" key="2">
    <source>
        <dbReference type="EMBL" id="KAK1458476.1"/>
    </source>
</evidence>
<name>A0AAI9UJF2_9PEZI</name>
<dbReference type="AlphaFoldDB" id="A0AAI9UJF2"/>
<evidence type="ECO:0000256" key="1">
    <source>
        <dbReference type="SAM" id="MobiDB-lite"/>
    </source>
</evidence>
<feature type="compositionally biased region" description="Acidic residues" evidence="1">
    <location>
        <begin position="272"/>
        <end position="286"/>
    </location>
</feature>
<feature type="compositionally biased region" description="Basic residues" evidence="1">
    <location>
        <begin position="202"/>
        <end position="211"/>
    </location>
</feature>
<evidence type="ECO:0000313" key="3">
    <source>
        <dbReference type="Proteomes" id="UP001239213"/>
    </source>
</evidence>
<proteinExistence type="predicted"/>
<feature type="compositionally biased region" description="Basic residues" evidence="1">
    <location>
        <begin position="55"/>
        <end position="66"/>
    </location>
</feature>
<comment type="caution">
    <text evidence="2">The sequence shown here is derived from an EMBL/GenBank/DDBJ whole genome shotgun (WGS) entry which is preliminary data.</text>
</comment>
<reference evidence="2" key="1">
    <citation type="submission" date="2016-11" db="EMBL/GenBank/DDBJ databases">
        <title>The genome sequence of Colletotrichum cuscutae.</title>
        <authorList>
            <person name="Baroncelli R."/>
        </authorList>
    </citation>
    <scope>NUCLEOTIDE SEQUENCE</scope>
    <source>
        <strain evidence="2">IMI 304802</strain>
    </source>
</reference>
<feature type="region of interest" description="Disordered" evidence="1">
    <location>
        <begin position="186"/>
        <end position="291"/>
    </location>
</feature>
<accession>A0AAI9UJF2</accession>